<comment type="subcellular location">
    <subcellularLocation>
        <location evidence="1">Membrane</location>
    </subcellularLocation>
</comment>
<evidence type="ECO:0000256" key="4">
    <source>
        <dbReference type="ARBA" id="ARBA00022982"/>
    </source>
</evidence>
<keyword evidence="2" id="KW-0813">Transport</keyword>
<keyword evidence="3 8" id="KW-0812">Transmembrane</keyword>
<feature type="compositionally biased region" description="Gly residues" evidence="7">
    <location>
        <begin position="37"/>
        <end position="54"/>
    </location>
</feature>
<dbReference type="SMART" id="SM00665">
    <property type="entry name" value="B561"/>
    <property type="match status" value="1"/>
</dbReference>
<evidence type="ECO:0000259" key="10">
    <source>
        <dbReference type="PROSITE" id="PS50939"/>
    </source>
</evidence>
<evidence type="ECO:0000313" key="11">
    <source>
        <dbReference type="EMBL" id="KAK5063824.1"/>
    </source>
</evidence>
<comment type="caution">
    <text evidence="11">The sequence shown here is derived from an EMBL/GenBank/DDBJ whole genome shotgun (WGS) entry which is preliminary data.</text>
</comment>
<feature type="region of interest" description="Disordered" evidence="7">
    <location>
        <begin position="275"/>
        <end position="305"/>
    </location>
</feature>
<evidence type="ECO:0000256" key="3">
    <source>
        <dbReference type="ARBA" id="ARBA00022692"/>
    </source>
</evidence>
<keyword evidence="6 8" id="KW-0472">Membrane</keyword>
<evidence type="ECO:0000256" key="1">
    <source>
        <dbReference type="ARBA" id="ARBA00004370"/>
    </source>
</evidence>
<evidence type="ECO:0000256" key="5">
    <source>
        <dbReference type="ARBA" id="ARBA00022989"/>
    </source>
</evidence>
<feature type="transmembrane region" description="Helical" evidence="8">
    <location>
        <begin position="85"/>
        <end position="108"/>
    </location>
</feature>
<feature type="transmembrane region" description="Helical" evidence="8">
    <location>
        <begin position="243"/>
        <end position="264"/>
    </location>
</feature>
<feature type="compositionally biased region" description="Low complexity" evidence="7">
    <location>
        <begin position="55"/>
        <end position="64"/>
    </location>
</feature>
<keyword evidence="12" id="KW-1185">Reference proteome</keyword>
<dbReference type="PANTHER" id="PTHR47797">
    <property type="entry name" value="DEHYDROGENASE, PUTATIVE (AFU_ORTHOLOGUE AFUA_8G05805)-RELATED"/>
    <property type="match status" value="1"/>
</dbReference>
<dbReference type="Proteomes" id="UP001345691">
    <property type="component" value="Unassembled WGS sequence"/>
</dbReference>
<feature type="signal peptide" evidence="9">
    <location>
        <begin position="1"/>
        <end position="21"/>
    </location>
</feature>
<dbReference type="InterPro" id="IPR006593">
    <property type="entry name" value="Cyt_b561/ferric_Rdtase_TM"/>
</dbReference>
<evidence type="ECO:0000256" key="2">
    <source>
        <dbReference type="ARBA" id="ARBA00022448"/>
    </source>
</evidence>
<feature type="chain" id="PRO_5047048247" description="Cytochrome b561 domain-containing protein" evidence="9">
    <location>
        <begin position="22"/>
        <end position="305"/>
    </location>
</feature>
<feature type="region of interest" description="Disordered" evidence="7">
    <location>
        <begin position="37"/>
        <end position="64"/>
    </location>
</feature>
<evidence type="ECO:0000256" key="7">
    <source>
        <dbReference type="SAM" id="MobiDB-lite"/>
    </source>
</evidence>
<feature type="domain" description="Cytochrome b561" evidence="10">
    <location>
        <begin position="53"/>
        <end position="265"/>
    </location>
</feature>
<dbReference type="CDD" id="cd08760">
    <property type="entry name" value="Cyt_b561_FRRS1_like"/>
    <property type="match status" value="1"/>
</dbReference>
<dbReference type="PROSITE" id="PS50939">
    <property type="entry name" value="CYTOCHROME_B561"/>
    <property type="match status" value="1"/>
</dbReference>
<reference evidence="11 12" key="1">
    <citation type="submission" date="2023-08" db="EMBL/GenBank/DDBJ databases">
        <title>Black Yeasts Isolated from many extreme environments.</title>
        <authorList>
            <person name="Coleine C."/>
            <person name="Stajich J.E."/>
            <person name="Selbmann L."/>
        </authorList>
    </citation>
    <scope>NUCLEOTIDE SEQUENCE [LARGE SCALE GENOMIC DNA]</scope>
    <source>
        <strain evidence="11 12">CCFEE 6328</strain>
    </source>
</reference>
<evidence type="ECO:0000313" key="12">
    <source>
        <dbReference type="Proteomes" id="UP001345691"/>
    </source>
</evidence>
<sequence>MARSTTLALVSTALLFATTNAQFGGLGGGFGGGNGNPFDGGNGGGNGNGNGGSSSGNSGSSSSDNSQYGANMFGSTAEFNRAKQILIAHAVLASLVWVMFIPSLAILLRLDIQNPVVLRIHAVGQVLSYIIFVVAAGMGIWLAQKSSAYGIWDNPHPRLGLAILAIAFFQPIFGFVHHRLYKKRALEKAAGKATKAPARTAIGRIHLWVGRILIFLAIINGGLGIRLASSSPFQTDSQTRKAGIAYGSVAAVMVVLYLFFVVAFEIRRARHLRQQQRNRQAMATKDTLPTYDESEKSVGRSTRSS</sequence>
<evidence type="ECO:0000256" key="9">
    <source>
        <dbReference type="SAM" id="SignalP"/>
    </source>
</evidence>
<name>A0ABR0JGU4_9EURO</name>
<evidence type="ECO:0000256" key="8">
    <source>
        <dbReference type="SAM" id="Phobius"/>
    </source>
</evidence>
<feature type="transmembrane region" description="Helical" evidence="8">
    <location>
        <begin position="120"/>
        <end position="141"/>
    </location>
</feature>
<feature type="transmembrane region" description="Helical" evidence="8">
    <location>
        <begin position="161"/>
        <end position="180"/>
    </location>
</feature>
<proteinExistence type="predicted"/>
<keyword evidence="5 8" id="KW-1133">Transmembrane helix</keyword>
<accession>A0ABR0JGU4</accession>
<gene>
    <name evidence="11" type="ORF">LTR69_003590</name>
</gene>
<organism evidence="11 12">
    <name type="scientific">Exophiala sideris</name>
    <dbReference type="NCBI Taxonomy" id="1016849"/>
    <lineage>
        <taxon>Eukaryota</taxon>
        <taxon>Fungi</taxon>
        <taxon>Dikarya</taxon>
        <taxon>Ascomycota</taxon>
        <taxon>Pezizomycotina</taxon>
        <taxon>Eurotiomycetes</taxon>
        <taxon>Chaetothyriomycetidae</taxon>
        <taxon>Chaetothyriales</taxon>
        <taxon>Herpotrichiellaceae</taxon>
        <taxon>Exophiala</taxon>
    </lineage>
</organism>
<feature type="transmembrane region" description="Helical" evidence="8">
    <location>
        <begin position="201"/>
        <end position="223"/>
    </location>
</feature>
<protein>
    <recommendedName>
        <fullName evidence="10">Cytochrome b561 domain-containing protein</fullName>
    </recommendedName>
</protein>
<evidence type="ECO:0000256" key="6">
    <source>
        <dbReference type="ARBA" id="ARBA00023136"/>
    </source>
</evidence>
<keyword evidence="9" id="KW-0732">Signal</keyword>
<dbReference type="PANTHER" id="PTHR47797:SF1">
    <property type="entry name" value="CYTOCHROME B561 DOMAIN-CONTAINING PROTEIN-RELATED"/>
    <property type="match status" value="1"/>
</dbReference>
<dbReference type="EMBL" id="JAVRRF010000006">
    <property type="protein sequence ID" value="KAK5063824.1"/>
    <property type="molecule type" value="Genomic_DNA"/>
</dbReference>
<dbReference type="Gene3D" id="1.20.120.1770">
    <property type="match status" value="1"/>
</dbReference>
<keyword evidence="4" id="KW-0249">Electron transport</keyword>